<accession>A0AAU1U1N4</accession>
<reference evidence="1" key="1">
    <citation type="submission" date="2022-10" db="EMBL/GenBank/DDBJ databases">
        <title>The complete genomes of actinobacterial strains from the NBC collection.</title>
        <authorList>
            <person name="Joergensen T.S."/>
            <person name="Alvarez Arevalo M."/>
            <person name="Sterndorff E.B."/>
            <person name="Faurdal D."/>
            <person name="Vuksanovic O."/>
            <person name="Mourched A.-S."/>
            <person name="Charusanti P."/>
            <person name="Shaw S."/>
            <person name="Blin K."/>
            <person name="Weber T."/>
        </authorList>
    </citation>
    <scope>NUCLEOTIDE SEQUENCE</scope>
    <source>
        <strain evidence="1">NBC_00119</strain>
    </source>
</reference>
<dbReference type="EMBL" id="CP108195">
    <property type="protein sequence ID" value="WTS10497.1"/>
    <property type="molecule type" value="Genomic_DNA"/>
</dbReference>
<sequence>MTSWRNSVAGATALAVKDSRVALLGGYGPHHDRLSVGTLDSEDLSITDEYRIVLPNGRPLPKHTQMIGRGPDLHVLSDNDWYRLGLEDIPQATP</sequence>
<protein>
    <submittedName>
        <fullName evidence="1">Uncharacterized protein</fullName>
    </submittedName>
</protein>
<gene>
    <name evidence="1" type="ORF">OHU69_05090</name>
</gene>
<proteinExistence type="predicted"/>
<dbReference type="AlphaFoldDB" id="A0AAU1U1N4"/>
<evidence type="ECO:0000313" key="1">
    <source>
        <dbReference type="EMBL" id="WTS10497.1"/>
    </source>
</evidence>
<organism evidence="1">
    <name type="scientific">Streptomyces sp. NBC_00119</name>
    <dbReference type="NCBI Taxonomy" id="2975659"/>
    <lineage>
        <taxon>Bacteria</taxon>
        <taxon>Bacillati</taxon>
        <taxon>Actinomycetota</taxon>
        <taxon>Actinomycetes</taxon>
        <taxon>Kitasatosporales</taxon>
        <taxon>Streptomycetaceae</taxon>
        <taxon>Streptomyces</taxon>
    </lineage>
</organism>
<name>A0AAU1U1N4_9ACTN</name>